<feature type="domain" description="RapA2 cadherin-like" evidence="3">
    <location>
        <begin position="794"/>
        <end position="886"/>
    </location>
</feature>
<evidence type="ECO:0000256" key="2">
    <source>
        <dbReference type="SAM" id="MobiDB-lite"/>
    </source>
</evidence>
<dbReference type="Gene3D" id="2.60.40.1200">
    <property type="match status" value="5"/>
</dbReference>
<feature type="domain" description="RapA2 cadherin-like" evidence="3">
    <location>
        <begin position="1376"/>
        <end position="1467"/>
    </location>
</feature>
<feature type="compositionally biased region" description="Basic and acidic residues" evidence="2">
    <location>
        <begin position="2325"/>
        <end position="2334"/>
    </location>
</feature>
<proteinExistence type="predicted"/>
<keyword evidence="5" id="KW-1185">Reference proteome</keyword>
<feature type="domain" description="RapA2 cadherin-like" evidence="3">
    <location>
        <begin position="1027"/>
        <end position="1119"/>
    </location>
</feature>
<evidence type="ECO:0000259" key="3">
    <source>
        <dbReference type="Pfam" id="PF17803"/>
    </source>
</evidence>
<name>A0ABS9WZT3_9GAMM</name>
<protein>
    <submittedName>
        <fullName evidence="4">Ig-like domain-containing protein</fullName>
    </submittedName>
</protein>
<dbReference type="Pfam" id="PF17963">
    <property type="entry name" value="Big_9"/>
    <property type="match status" value="5"/>
</dbReference>
<dbReference type="RefSeq" id="WP_242284858.1">
    <property type="nucleotide sequence ID" value="NZ_JAKKSL010000001.1"/>
</dbReference>
<feature type="coiled-coil region" evidence="1">
    <location>
        <begin position="87"/>
        <end position="114"/>
    </location>
</feature>
<sequence>METYTNPQNAQIIDISGDVRSNLATNLLQVGDTVESGSILILANNSEMTVVLADGSQQRIYKSGDELSGEILVETVSVGNEKVIENSDAVDADINNIQNEIEAIQDLIASEEDVELPDTAVGVNGNEGTSFVTVNRTGDETLAEAGYDTSEQQNTIPETDELDVLTSSSIIDDDESVSTNEDSIITGNILNNAQTPTMAVTGFEVNGITYSIGSTASLDEGELTLNSDGSYTFLPSDNYNGDVPVATYTVQNSAGDRDISTLSIVVEPVIDLADDDEVTNNNEDTTITGDLLINASSPDDPLSVTGFEVGGQTYEIGDTAILDEGDLTLNEDGSYTFVPTENYNGPVPIATYSVLDGAGDQVTSTLTIVIDPVSDLIDENEVVTIEEDTTLTGNVLTNASDPDNPISVNGFEVGGEIYNIGDTAILDEGELTINSDGSYIFVPTDDYHGDVPVATYTVEDGAGDLDTSTLTISVESVKDLTDDDEVVSIDEDTTLTGNVLNNASSPDEPLTVTGFEIGGNTYAIGETASIVEGNLTINADGSYSFVPSDNYNGDVPVATYTVEDGAGDEDISTLTITVNPVSDLIDGDEVVRINENTGVTGNVLSNASTPDNPVSVTDFTVGGINYVVGSTAELLEGNLTINSNGSYTFVPSDNFTGVVPVATYTVTDGAGDTDLSSLRITVDGVGNNPPVAANDSFILIDTNDGRIASGNVISHNDGDGIVDTDGGDGGALSITHVNGSPLVFDPSGYASITLPNGILTINASGDFTYSDNTDEGSDAGFNYTLSDGTDIDTATVSITVEPLDNIPPVAADDSFTVDQGEKVTGNVITHIDNNDGVADTDGGDGGALTITHVNGTPLVFDPVTGYATVTLATGTLLINADGGFEFTDSSNDGSDAGFEYTLSDGTDVDTATVSIDVVPANIPPVAADDSFTVDQGEKVTGNVITHIDNNDGVADTDGGDGATLTVTHVNGTPLVFDPVTGYATVTLATGTLLINADGGFEFTDSSNDGSDAGFEYTLSDGTDVDTATVSIDVVPYDNIPPVAADDSFTVDQGEKVTGNVITHIDNNDGVADTDGGDGATLTVTHVNGTPLVFDPATGYATVTLATGTLLINADGGFEFTDSSNDGSDAGFEYTLSDGTDVDTATVSIDVVPANIPPVAADDSFTVDQGEKVTGNVITHIDNNDGVSDTDGGDGATLTVTHVNGTPLVFDPVTGYATVTLATGTLLINADGGFEFTDSSNDGSDAGFEYTLSDGTDVDTATVSIDVVPANIPPVAADDSFTVDQGEKVTGNVITHIDNNDGVADTDGGDGATLTVTHVNGTPLVFDPVTGYATVTLATGTLLINADGGFEFTDSSNDGSDAGFEYTLSDGTDIDTATVSIDVVPANIPPVAADDSFTVDQGEKVTGNVITHIDNNDGVADTDGGDGATLTVTHVNGTPLVFDPVTGYATVTLATGTLLINADGGFEFTDSSNDGSDAGFEYTLSDGTDIDTATVSIDVVPANIPPVAADDSFTVDQGEKVTGNVITHIDNNDGVADTDGGDGATLTVTHVNGTPLVFDPVTGYATVTLATGTLLINADGGFEFTDSSNDGSDAGFEYTLSDGTDVDTATVSIDVVPANIPPVAADDSFTVDQGEKVTGNVITHIDNNDGVADTDGGDGATLTVTHVNGTPLVFDPVTGYATVTLATGTLLINADGGFEFTDSSNDGSDAGFEYTLSDGTDVDTATVSIDVVPANIPPVAADDSFTVDQGEKVTGNVITHIDNNDGVSDTDGGDGATLTVTHVNGTPLVFDPVTGYATVTLATGTLLINADGGFEFTDSSNDGSDAGFEYTLSDGTDVDTATVSIDVVPANIPPVAADDSFTVYQGEKVTGNVITHIDNNDGVADTDGGDGATLTVTHVNGTPLVFDPVTGYATVTLATGTLLINADGGFEFTDSSNDGSDAGFEYTLSDGTDVDTATVSIDVVPANIPPVAADDNFSIYQGGSVTGNVITNNDGDGVVDHDGGDGATLTVTHVNGNALVFAQNGEATVTVDGGILTISAEGQFTYQNSEGFVLGSTYPSFEYTVTDGTDSDTAEVVISVEDTAPLAVDDNNYVNYKDNAGLSVSTLVRGIILESIATGGSSGDRADSSPDGTVILTQVEFAGQVYAFDDTTTSFTINTDFGRFIIDNQGKYFFILDAGIDVTTIPSSLQFDYTIKDGDALNAETDDAVLTIHFTHVVSGGRSTTSDEGELIDLSLSDQVTDFMVNKEGNDPDYNVDLSDLFVHKNIESLDSYLNFDEPSANAETNASDEALVLESVDLNNIKGDEETIVTNGFLNEGATILSDSTPEHLPKQTELDSSDFL</sequence>
<feature type="domain" description="RapA2 cadherin-like" evidence="3">
    <location>
        <begin position="1724"/>
        <end position="1815"/>
    </location>
</feature>
<reference evidence="4" key="1">
    <citation type="submission" date="2022-01" db="EMBL/GenBank/DDBJ databases">
        <title>Colwellia maritima, isolated from seawater.</title>
        <authorList>
            <person name="Kristyanto S."/>
            <person name="Jung J."/>
            <person name="Jeon C.O."/>
        </authorList>
    </citation>
    <scope>NUCLEOTIDE SEQUENCE</scope>
    <source>
        <strain evidence="4">MSW7</strain>
    </source>
</reference>
<evidence type="ECO:0000313" key="4">
    <source>
        <dbReference type="EMBL" id="MCI2283419.1"/>
    </source>
</evidence>
<feature type="domain" description="RapA2 cadherin-like" evidence="3">
    <location>
        <begin position="911"/>
        <end position="1002"/>
    </location>
</feature>
<gene>
    <name evidence="4" type="ORF">L3081_08435</name>
</gene>
<feature type="domain" description="RapA2 cadherin-like" evidence="3">
    <location>
        <begin position="1144"/>
        <end position="1235"/>
    </location>
</feature>
<dbReference type="Proteomes" id="UP001139646">
    <property type="component" value="Unassembled WGS sequence"/>
</dbReference>
<keyword evidence="1" id="KW-0175">Coiled coil</keyword>
<feature type="domain" description="RapA2 cadherin-like" evidence="3">
    <location>
        <begin position="1608"/>
        <end position="1699"/>
    </location>
</feature>
<dbReference type="NCBIfam" id="NF012211">
    <property type="entry name" value="tand_rpt_95"/>
    <property type="match status" value="4"/>
</dbReference>
<feature type="domain" description="RapA2 cadherin-like" evidence="3">
    <location>
        <begin position="1260"/>
        <end position="1351"/>
    </location>
</feature>
<feature type="domain" description="RapA2 cadherin-like" evidence="3">
    <location>
        <begin position="1956"/>
        <end position="2045"/>
    </location>
</feature>
<dbReference type="Pfam" id="PF17803">
    <property type="entry name" value="Cadherin_4"/>
    <property type="match status" value="11"/>
</dbReference>
<accession>A0ABS9WZT3</accession>
<dbReference type="EMBL" id="JAKKSL010000001">
    <property type="protein sequence ID" value="MCI2283419.1"/>
    <property type="molecule type" value="Genomic_DNA"/>
</dbReference>
<evidence type="ECO:0000256" key="1">
    <source>
        <dbReference type="SAM" id="Coils"/>
    </source>
</evidence>
<dbReference type="InterPro" id="IPR040853">
    <property type="entry name" value="RapA2_cadherin-like"/>
</dbReference>
<comment type="caution">
    <text evidence="4">The sequence shown here is derived from an EMBL/GenBank/DDBJ whole genome shotgun (WGS) entry which is preliminary data.</text>
</comment>
<feature type="region of interest" description="Disordered" evidence="2">
    <location>
        <begin position="2321"/>
        <end position="2341"/>
    </location>
</feature>
<feature type="domain" description="RapA2 cadherin-like" evidence="3">
    <location>
        <begin position="1492"/>
        <end position="1583"/>
    </location>
</feature>
<feature type="domain" description="RapA2 cadherin-like" evidence="3">
    <location>
        <begin position="1840"/>
        <end position="1931"/>
    </location>
</feature>
<evidence type="ECO:0000313" key="5">
    <source>
        <dbReference type="Proteomes" id="UP001139646"/>
    </source>
</evidence>
<organism evidence="4 5">
    <name type="scientific">Colwellia maritima</name>
    <dbReference type="NCBI Taxonomy" id="2912588"/>
    <lineage>
        <taxon>Bacteria</taxon>
        <taxon>Pseudomonadati</taxon>
        <taxon>Pseudomonadota</taxon>
        <taxon>Gammaproteobacteria</taxon>
        <taxon>Alteromonadales</taxon>
        <taxon>Colwelliaceae</taxon>
        <taxon>Colwellia</taxon>
    </lineage>
</organism>